<evidence type="ECO:0000259" key="2">
    <source>
        <dbReference type="Pfam" id="PF02517"/>
    </source>
</evidence>
<feature type="transmembrane region" description="Helical" evidence="1">
    <location>
        <begin position="96"/>
        <end position="118"/>
    </location>
</feature>
<feature type="domain" description="CAAX prenyl protease 2/Lysostaphin resistance protein A-like" evidence="2">
    <location>
        <begin position="138"/>
        <end position="223"/>
    </location>
</feature>
<feature type="transmembrane region" description="Helical" evidence="1">
    <location>
        <begin position="34"/>
        <end position="53"/>
    </location>
</feature>
<feature type="transmembrane region" description="Helical" evidence="1">
    <location>
        <begin position="211"/>
        <end position="234"/>
    </location>
</feature>
<dbReference type="EMBL" id="CP070499">
    <property type="protein sequence ID" value="QSB15825.1"/>
    <property type="molecule type" value="Genomic_DNA"/>
</dbReference>
<name>A0A895YII7_9ACTN</name>
<dbReference type="Pfam" id="PF02517">
    <property type="entry name" value="Rce1-like"/>
    <property type="match status" value="1"/>
</dbReference>
<keyword evidence="1" id="KW-0472">Membrane</keyword>
<reference evidence="3" key="1">
    <citation type="submission" date="2021-02" db="EMBL/GenBank/DDBJ databases">
        <title>Natrosporangium hydrolyticum gen. nov., sp. nov, a haloalkaliphilic actinobacterium from a soda solonchak soil.</title>
        <authorList>
            <person name="Sorokin D.Y."/>
            <person name="Khijniak T.V."/>
            <person name="Zakharycheva A.P."/>
            <person name="Boueva O.V."/>
            <person name="Ariskina E.V."/>
            <person name="Hahnke R.L."/>
            <person name="Bunk B."/>
            <person name="Sproer C."/>
            <person name="Schumann P."/>
            <person name="Evtushenko L.I."/>
            <person name="Kublanov I.V."/>
        </authorList>
    </citation>
    <scope>NUCLEOTIDE SEQUENCE</scope>
    <source>
        <strain evidence="3">DSM 106523</strain>
    </source>
</reference>
<gene>
    <name evidence="3" type="ORF">JQS43_05665</name>
</gene>
<feature type="transmembrane region" description="Helical" evidence="1">
    <location>
        <begin position="59"/>
        <end position="84"/>
    </location>
</feature>
<dbReference type="RefSeq" id="WP_239678013.1">
    <property type="nucleotide sequence ID" value="NZ_CP070499.1"/>
</dbReference>
<accession>A0A895YII7</accession>
<evidence type="ECO:0000313" key="4">
    <source>
        <dbReference type="Proteomes" id="UP000662857"/>
    </source>
</evidence>
<proteinExistence type="predicted"/>
<keyword evidence="3" id="KW-0378">Hydrolase</keyword>
<keyword evidence="3" id="KW-0645">Protease</keyword>
<feature type="transmembrane region" description="Helical" evidence="1">
    <location>
        <begin position="130"/>
        <end position="151"/>
    </location>
</feature>
<dbReference type="KEGG" id="nhy:JQS43_05665"/>
<dbReference type="GO" id="GO:0008237">
    <property type="term" value="F:metallopeptidase activity"/>
    <property type="evidence" value="ECO:0007669"/>
    <property type="project" value="UniProtKB-KW"/>
</dbReference>
<dbReference type="AlphaFoldDB" id="A0A895YII7"/>
<keyword evidence="1" id="KW-0812">Transmembrane</keyword>
<dbReference type="GO" id="GO:0080120">
    <property type="term" value="P:CAAX-box protein maturation"/>
    <property type="evidence" value="ECO:0007669"/>
    <property type="project" value="UniProtKB-ARBA"/>
</dbReference>
<evidence type="ECO:0000256" key="1">
    <source>
        <dbReference type="SAM" id="Phobius"/>
    </source>
</evidence>
<sequence>MTVDWLRTAFHRALITRVPRDHTEPDRAFRRRRLVVATTFLIGAGLLGVSLRVEPGDDRFYWLTALLALVWAVGGLLSGPLHLGYVQVGRRFRRPVLTPVVVGATLAVVFVVGALVIRAVPLLRGYVDDVLAYATYGNLAVVVVIAVVNGVAEELFFRGGLFAAIGRRSPVLISTVAYALATVATGNLMLVFAAAVVGVVLGLQRRASGGILAPVITHVTWSLLMLLLLPVLLLR</sequence>
<dbReference type="Proteomes" id="UP000662857">
    <property type="component" value="Chromosome"/>
</dbReference>
<dbReference type="InterPro" id="IPR003675">
    <property type="entry name" value="Rce1/LyrA-like_dom"/>
</dbReference>
<dbReference type="GO" id="GO:0004175">
    <property type="term" value="F:endopeptidase activity"/>
    <property type="evidence" value="ECO:0007669"/>
    <property type="project" value="UniProtKB-ARBA"/>
</dbReference>
<keyword evidence="4" id="KW-1185">Reference proteome</keyword>
<keyword evidence="3" id="KW-0482">Metalloprotease</keyword>
<evidence type="ECO:0000313" key="3">
    <source>
        <dbReference type="EMBL" id="QSB15825.1"/>
    </source>
</evidence>
<protein>
    <submittedName>
        <fullName evidence="3">CPBP family intramembrane metalloprotease</fullName>
    </submittedName>
</protein>
<keyword evidence="1" id="KW-1133">Transmembrane helix</keyword>
<organism evidence="3 4">
    <name type="scientific">Natronosporangium hydrolyticum</name>
    <dbReference type="NCBI Taxonomy" id="2811111"/>
    <lineage>
        <taxon>Bacteria</taxon>
        <taxon>Bacillati</taxon>
        <taxon>Actinomycetota</taxon>
        <taxon>Actinomycetes</taxon>
        <taxon>Micromonosporales</taxon>
        <taxon>Micromonosporaceae</taxon>
        <taxon>Natronosporangium</taxon>
    </lineage>
</organism>
<feature type="transmembrane region" description="Helical" evidence="1">
    <location>
        <begin position="171"/>
        <end position="199"/>
    </location>
</feature>